<keyword evidence="3" id="KW-1185">Reference proteome</keyword>
<proteinExistence type="predicted"/>
<feature type="domain" description="Polysaccharide pyruvyl transferase" evidence="1">
    <location>
        <begin position="110"/>
        <end position="225"/>
    </location>
</feature>
<sequence length="295" mass="33714">MSIKLKTELFKYTTKTKNILSADFKEYLFNDPILLYYSDFSKNWGDYINPYLVEKITGKKTVSFKRIYNPLNKPKLFGIGSILHHPGLDNAVIWGSGFIYPPKHLKGTPSKILALRGKGSAAIMEGFGIKHDNIFGDPALLFPTFYNPKKSKKFKMGIIPHYSELDYFLTNTQVKNNKDVTIISPLVKNDQVFEIIDQICECDIVISSSLHGLILTDAYQIPSLRFTFTNKLVGGDFKFNDYYSGVGINDHDVIHLDDLNKINYSEAYRLATTKELNFDLEKLSLSILDYYKNNN</sequence>
<dbReference type="RefSeq" id="WP_251742068.1">
    <property type="nucleotide sequence ID" value="NZ_JBHUOJ010000009.1"/>
</dbReference>
<name>A0ABW5X390_9FLAO</name>
<protein>
    <submittedName>
        <fullName evidence="2">Polysaccharide pyruvyl transferase family protein</fullName>
    </submittedName>
</protein>
<organism evidence="2 3">
    <name type="scientific">Christiangramia antarctica</name>
    <dbReference type="NCBI Taxonomy" id="2058158"/>
    <lineage>
        <taxon>Bacteria</taxon>
        <taxon>Pseudomonadati</taxon>
        <taxon>Bacteroidota</taxon>
        <taxon>Flavobacteriia</taxon>
        <taxon>Flavobacteriales</taxon>
        <taxon>Flavobacteriaceae</taxon>
        <taxon>Christiangramia</taxon>
    </lineage>
</organism>
<keyword evidence="2" id="KW-0808">Transferase</keyword>
<dbReference type="Proteomes" id="UP001597438">
    <property type="component" value="Unassembled WGS sequence"/>
</dbReference>
<evidence type="ECO:0000313" key="3">
    <source>
        <dbReference type="Proteomes" id="UP001597438"/>
    </source>
</evidence>
<evidence type="ECO:0000259" key="1">
    <source>
        <dbReference type="Pfam" id="PF04230"/>
    </source>
</evidence>
<dbReference type="GO" id="GO:0016740">
    <property type="term" value="F:transferase activity"/>
    <property type="evidence" value="ECO:0007669"/>
    <property type="project" value="UniProtKB-KW"/>
</dbReference>
<comment type="caution">
    <text evidence="2">The sequence shown here is derived from an EMBL/GenBank/DDBJ whole genome shotgun (WGS) entry which is preliminary data.</text>
</comment>
<dbReference type="Pfam" id="PF04230">
    <property type="entry name" value="PS_pyruv_trans"/>
    <property type="match status" value="1"/>
</dbReference>
<dbReference type="EMBL" id="JBHUOJ010000009">
    <property type="protein sequence ID" value="MFD2832720.1"/>
    <property type="molecule type" value="Genomic_DNA"/>
</dbReference>
<dbReference type="InterPro" id="IPR007345">
    <property type="entry name" value="Polysacch_pyruvyl_Trfase"/>
</dbReference>
<evidence type="ECO:0000313" key="2">
    <source>
        <dbReference type="EMBL" id="MFD2832720.1"/>
    </source>
</evidence>
<reference evidence="3" key="1">
    <citation type="journal article" date="2019" name="Int. J. Syst. Evol. Microbiol.">
        <title>The Global Catalogue of Microorganisms (GCM) 10K type strain sequencing project: providing services to taxonomists for standard genome sequencing and annotation.</title>
        <authorList>
            <consortium name="The Broad Institute Genomics Platform"/>
            <consortium name="The Broad Institute Genome Sequencing Center for Infectious Disease"/>
            <person name="Wu L."/>
            <person name="Ma J."/>
        </authorList>
    </citation>
    <scope>NUCLEOTIDE SEQUENCE [LARGE SCALE GENOMIC DNA]</scope>
    <source>
        <strain evidence="3">KCTC 52925</strain>
    </source>
</reference>
<gene>
    <name evidence="2" type="ORF">ACFSYS_05420</name>
</gene>
<accession>A0ABW5X390</accession>